<proteinExistence type="predicted"/>
<reference evidence="1 2" key="1">
    <citation type="journal article" date="2023" name="ACS Omega">
        <title>Identification of the Neoaspergillic Acid Biosynthesis Gene Cluster by Establishing an In Vitro CRISPR-Ribonucleoprotein Genetic System in Aspergillus melleus.</title>
        <authorList>
            <person name="Yuan B."/>
            <person name="Grau M.F."/>
            <person name="Murata R.M."/>
            <person name="Torok T."/>
            <person name="Venkateswaran K."/>
            <person name="Stajich J.E."/>
            <person name="Wang C.C.C."/>
        </authorList>
    </citation>
    <scope>NUCLEOTIDE SEQUENCE [LARGE SCALE GENOMIC DNA]</scope>
    <source>
        <strain evidence="1 2">IMV 1140</strain>
    </source>
</reference>
<evidence type="ECO:0000313" key="1">
    <source>
        <dbReference type="EMBL" id="KAK1146598.1"/>
    </source>
</evidence>
<comment type="caution">
    <text evidence="1">The sequence shown here is derived from an EMBL/GenBank/DDBJ whole genome shotgun (WGS) entry which is preliminary data.</text>
</comment>
<organism evidence="1 2">
    <name type="scientific">Aspergillus melleus</name>
    <dbReference type="NCBI Taxonomy" id="138277"/>
    <lineage>
        <taxon>Eukaryota</taxon>
        <taxon>Fungi</taxon>
        <taxon>Dikarya</taxon>
        <taxon>Ascomycota</taxon>
        <taxon>Pezizomycotina</taxon>
        <taxon>Eurotiomycetes</taxon>
        <taxon>Eurotiomycetidae</taxon>
        <taxon>Eurotiales</taxon>
        <taxon>Aspergillaceae</taxon>
        <taxon>Aspergillus</taxon>
        <taxon>Aspergillus subgen. Circumdati</taxon>
    </lineage>
</organism>
<keyword evidence="2" id="KW-1185">Reference proteome</keyword>
<dbReference type="Proteomes" id="UP001177260">
    <property type="component" value="Unassembled WGS sequence"/>
</dbReference>
<dbReference type="EMBL" id="JAOPJF010000017">
    <property type="protein sequence ID" value="KAK1146598.1"/>
    <property type="molecule type" value="Genomic_DNA"/>
</dbReference>
<name>A0ACC3B8A1_9EURO</name>
<evidence type="ECO:0000313" key="2">
    <source>
        <dbReference type="Proteomes" id="UP001177260"/>
    </source>
</evidence>
<sequence length="338" mass="37012">MPTDCLGFPTASTLRTNLKISKVLSRIITDIVKSIFEIAQDIPLKGIASFGQITSDPSGRSEAYLHLMLYQAGSHTYNPPNNAALSKANCRLSRSCSEAARRLLDVVIALREKDMLIIFGFFDFDACFSAAFVMILSAIVDSIDPGRCKQTPPPGLRDALDILEFLSDRGNHLAKRGLLEVRQTWDCFSAYLERRHDTQTQPRVIDGAVSPSEEQSHNTADDATSHVLPTSTTNTNVGDGHGPNSGDHALSGNDALTSENSEFAEALLLDTNLLDDFARIWNGITEDQSFTSFPNNDGRVPTEAPPYYLYPLYNSLDLDLVGGDIDSFAGLRQSMSNM</sequence>
<gene>
    <name evidence="1" type="ORF">N8T08_003028</name>
</gene>
<accession>A0ACC3B8A1</accession>
<protein>
    <submittedName>
        <fullName evidence="1">Uncharacterized protein</fullName>
    </submittedName>
</protein>